<dbReference type="Pfam" id="PF02687">
    <property type="entry name" value="FtsX"/>
    <property type="match status" value="1"/>
</dbReference>
<dbReference type="Pfam" id="PF12704">
    <property type="entry name" value="MacB_PCD"/>
    <property type="match status" value="1"/>
</dbReference>
<proteinExistence type="inferred from homology"/>
<evidence type="ECO:0000259" key="9">
    <source>
        <dbReference type="Pfam" id="PF12704"/>
    </source>
</evidence>
<feature type="transmembrane region" description="Helical" evidence="7">
    <location>
        <begin position="365"/>
        <end position="388"/>
    </location>
</feature>
<name>A0A7C3VGF1_9CYAN</name>
<keyword evidence="3 7" id="KW-0812">Transmembrane</keyword>
<dbReference type="PANTHER" id="PTHR30572:SF4">
    <property type="entry name" value="ABC TRANSPORTER PERMEASE YTRF"/>
    <property type="match status" value="1"/>
</dbReference>
<gene>
    <name evidence="10" type="ORF">ENR15_09240</name>
</gene>
<feature type="domain" description="MacB-like periplasmic core" evidence="9">
    <location>
        <begin position="21"/>
        <end position="247"/>
    </location>
</feature>
<keyword evidence="2" id="KW-1003">Cell membrane</keyword>
<dbReference type="PANTHER" id="PTHR30572">
    <property type="entry name" value="MEMBRANE COMPONENT OF TRANSPORTER-RELATED"/>
    <property type="match status" value="1"/>
</dbReference>
<evidence type="ECO:0000256" key="2">
    <source>
        <dbReference type="ARBA" id="ARBA00022475"/>
    </source>
</evidence>
<accession>A0A7C3VGF1</accession>
<comment type="similarity">
    <text evidence="6">Belongs to the ABC-4 integral membrane protein family.</text>
</comment>
<keyword evidence="5 7" id="KW-0472">Membrane</keyword>
<evidence type="ECO:0000259" key="8">
    <source>
        <dbReference type="Pfam" id="PF02687"/>
    </source>
</evidence>
<evidence type="ECO:0000256" key="5">
    <source>
        <dbReference type="ARBA" id="ARBA00023136"/>
    </source>
</evidence>
<dbReference type="GO" id="GO:0005886">
    <property type="term" value="C:plasma membrane"/>
    <property type="evidence" value="ECO:0007669"/>
    <property type="project" value="UniProtKB-SubCell"/>
</dbReference>
<evidence type="ECO:0000256" key="7">
    <source>
        <dbReference type="SAM" id="Phobius"/>
    </source>
</evidence>
<keyword evidence="4 7" id="KW-1133">Transmembrane helix</keyword>
<comment type="caution">
    <text evidence="10">The sequence shown here is derived from an EMBL/GenBank/DDBJ whole genome shotgun (WGS) entry which is preliminary data.</text>
</comment>
<dbReference type="EMBL" id="DSPX01000092">
    <property type="protein sequence ID" value="HGG00814.1"/>
    <property type="molecule type" value="Genomic_DNA"/>
</dbReference>
<evidence type="ECO:0000256" key="4">
    <source>
        <dbReference type="ARBA" id="ARBA00022989"/>
    </source>
</evidence>
<organism evidence="10">
    <name type="scientific">Planktothricoides sp. SpSt-374</name>
    <dbReference type="NCBI Taxonomy" id="2282167"/>
    <lineage>
        <taxon>Bacteria</taxon>
        <taxon>Bacillati</taxon>
        <taxon>Cyanobacteriota</taxon>
        <taxon>Cyanophyceae</taxon>
        <taxon>Oscillatoriophycideae</taxon>
        <taxon>Oscillatoriales</taxon>
        <taxon>Oscillatoriaceae</taxon>
        <taxon>Planktothricoides</taxon>
    </lineage>
</organism>
<sequence>MDFLESVNMAVKTLVANKLRSTLTMLGIIIGNGAVIATIGVGEGAQQFVAREVQSLGTNLLFVIPGSPKAQSRPVLPPKTLVLGDAEAIASQVPKVQAVAPQLNARERVIYGNGNLPTTVVGVTPPFPAVRNFQVATGRFVTDLDLQQNSLIAVLGSELATDLFGNADPIGQQVRIKNRSFLVVGVMAPKGSSFGRNEDDVVFVPLTTAASLIVGDTSPYGTMISFISVSVQDEQSMKAAQFQIENLLRLRHQITDEDDFTVRNQKDLQQITGAVTGALTAMLSAVAGISLFVGGIGIMNIMLVSVTERTKEIGLRKAIGASPNDILVQFTIEAVILSVAGGLIGIFIGTGGILLVSALSPFDAGISTTAILFASGVSGAIGLLFGIVPAQRAAKLDPIAALRSE</sequence>
<dbReference type="AlphaFoldDB" id="A0A7C3VGF1"/>
<dbReference type="InterPro" id="IPR003838">
    <property type="entry name" value="ABC3_permease_C"/>
</dbReference>
<comment type="subcellular location">
    <subcellularLocation>
        <location evidence="1">Cell membrane</location>
        <topology evidence="1">Multi-pass membrane protein</topology>
    </subcellularLocation>
</comment>
<evidence type="ECO:0000313" key="10">
    <source>
        <dbReference type="EMBL" id="HGG00814.1"/>
    </source>
</evidence>
<evidence type="ECO:0000256" key="1">
    <source>
        <dbReference type="ARBA" id="ARBA00004651"/>
    </source>
</evidence>
<dbReference type="GO" id="GO:0022857">
    <property type="term" value="F:transmembrane transporter activity"/>
    <property type="evidence" value="ECO:0007669"/>
    <property type="project" value="TreeGrafter"/>
</dbReference>
<dbReference type="InterPro" id="IPR050250">
    <property type="entry name" value="Macrolide_Exporter_MacB"/>
</dbReference>
<feature type="transmembrane region" description="Helical" evidence="7">
    <location>
        <begin position="326"/>
        <end position="359"/>
    </location>
</feature>
<evidence type="ECO:0000256" key="3">
    <source>
        <dbReference type="ARBA" id="ARBA00022692"/>
    </source>
</evidence>
<feature type="transmembrane region" description="Helical" evidence="7">
    <location>
        <begin position="278"/>
        <end position="305"/>
    </location>
</feature>
<reference evidence="10" key="1">
    <citation type="journal article" date="2020" name="mSystems">
        <title>Genome- and Community-Level Interaction Insights into Carbon Utilization and Element Cycling Functions of Hydrothermarchaeota in Hydrothermal Sediment.</title>
        <authorList>
            <person name="Zhou Z."/>
            <person name="Liu Y."/>
            <person name="Xu W."/>
            <person name="Pan J."/>
            <person name="Luo Z.H."/>
            <person name="Li M."/>
        </authorList>
    </citation>
    <scope>NUCLEOTIDE SEQUENCE [LARGE SCALE GENOMIC DNA]</scope>
    <source>
        <strain evidence="10">SpSt-374</strain>
    </source>
</reference>
<feature type="domain" description="ABC3 transporter permease C-terminal" evidence="8">
    <location>
        <begin position="285"/>
        <end position="398"/>
    </location>
</feature>
<evidence type="ECO:0000256" key="6">
    <source>
        <dbReference type="ARBA" id="ARBA00038076"/>
    </source>
</evidence>
<dbReference type="InterPro" id="IPR025857">
    <property type="entry name" value="MacB_PCD"/>
</dbReference>
<protein>
    <submittedName>
        <fullName evidence="10">FtsX-like permease family protein</fullName>
    </submittedName>
</protein>